<evidence type="ECO:0000313" key="2">
    <source>
        <dbReference type="Proteomes" id="UP000185783"/>
    </source>
</evidence>
<proteinExistence type="predicted"/>
<dbReference type="AlphaFoldDB" id="A0A1U7JJH1"/>
<sequence>MPAASWRRLRVLDTKPVVVAGVDGCRSGWLVVLRQVTGTPAFDLRVFERFADILRLDPAPTKIAVDMPIGLPDLIGTGGRGAEQAVRPHLGMRQSTVFSIPSRAAVYCEEYGAACEAALATSSPPRKVSKQAFNLFPKIRELDEVMHPDLEETIFEVHPEMAFWRLNGKTPIPLPKKVKGKPYGAGLDMRRDLLERFGFPRSFLDQAPPKGTGRDDVLDACVNAIIAERLYHGEAEPFPHDFRRDGRGLRMTIWA</sequence>
<dbReference type="InterPro" id="IPR007362">
    <property type="entry name" value="DUF429"/>
</dbReference>
<evidence type="ECO:0000313" key="1">
    <source>
        <dbReference type="EMBL" id="OKL44842.1"/>
    </source>
</evidence>
<gene>
    <name evidence="1" type="ORF">A3843_05980</name>
</gene>
<dbReference type="Pfam" id="PF04250">
    <property type="entry name" value="DUF429"/>
    <property type="match status" value="1"/>
</dbReference>
<protein>
    <recommendedName>
        <fullName evidence="3">DUF429 domain-containing protein</fullName>
    </recommendedName>
</protein>
<name>A0A1U7JJH1_9HYPH</name>
<dbReference type="Proteomes" id="UP000185783">
    <property type="component" value="Unassembled WGS sequence"/>
</dbReference>
<evidence type="ECO:0008006" key="3">
    <source>
        <dbReference type="Google" id="ProtNLM"/>
    </source>
</evidence>
<reference evidence="1 2" key="1">
    <citation type="submission" date="2016-03" db="EMBL/GenBank/DDBJ databases">
        <title>Genome sequence of Nesiotobacter sp. nov., a moderately halophilic alphaproteobacterium isolated from the Yellow Sea, China.</title>
        <authorList>
            <person name="Zhang G."/>
            <person name="Zhang R."/>
        </authorList>
    </citation>
    <scope>NUCLEOTIDE SEQUENCE [LARGE SCALE GENOMIC DNA]</scope>
    <source>
        <strain evidence="1 2">WB1-6</strain>
    </source>
</reference>
<organism evidence="1 2">
    <name type="scientific">Pseudovibrio exalbescens</name>
    <dbReference type="NCBI Taxonomy" id="197461"/>
    <lineage>
        <taxon>Bacteria</taxon>
        <taxon>Pseudomonadati</taxon>
        <taxon>Pseudomonadota</taxon>
        <taxon>Alphaproteobacteria</taxon>
        <taxon>Hyphomicrobiales</taxon>
        <taxon>Stappiaceae</taxon>
        <taxon>Pseudovibrio</taxon>
    </lineage>
</organism>
<keyword evidence="2" id="KW-1185">Reference proteome</keyword>
<dbReference type="STRING" id="197461.A3843_05980"/>
<dbReference type="EMBL" id="LVVZ01000010">
    <property type="protein sequence ID" value="OKL44842.1"/>
    <property type="molecule type" value="Genomic_DNA"/>
</dbReference>
<accession>A0A1U7JJH1</accession>
<comment type="caution">
    <text evidence="1">The sequence shown here is derived from an EMBL/GenBank/DDBJ whole genome shotgun (WGS) entry which is preliminary data.</text>
</comment>